<dbReference type="SUPFAM" id="SSF56672">
    <property type="entry name" value="DNA/RNA polymerases"/>
    <property type="match status" value="1"/>
</dbReference>
<name>A0A1M7ERL3_9FLAO</name>
<dbReference type="PANTHER" id="PTHR34047:SF8">
    <property type="entry name" value="PROTEIN YKFC"/>
    <property type="match status" value="1"/>
</dbReference>
<comment type="similarity">
    <text evidence="1">Belongs to the bacterial reverse transcriptase family.</text>
</comment>
<accession>A0A1M7ERL3</accession>
<evidence type="ECO:0000256" key="1">
    <source>
        <dbReference type="ARBA" id="ARBA00034120"/>
    </source>
</evidence>
<dbReference type="InterPro" id="IPR051083">
    <property type="entry name" value="GrpII_Intron_Splice-Mob/Def"/>
</dbReference>
<organism evidence="2 3">
    <name type="scientific">Flavobacterium xanthum</name>
    <dbReference type="NCBI Taxonomy" id="69322"/>
    <lineage>
        <taxon>Bacteria</taxon>
        <taxon>Pseudomonadati</taxon>
        <taxon>Bacteroidota</taxon>
        <taxon>Flavobacteriia</taxon>
        <taxon>Flavobacteriales</taxon>
        <taxon>Flavobacteriaceae</taxon>
        <taxon>Flavobacterium</taxon>
    </lineage>
</organism>
<dbReference type="InterPro" id="IPR043502">
    <property type="entry name" value="DNA/RNA_pol_sf"/>
</dbReference>
<dbReference type="EMBL" id="FRBU01000018">
    <property type="protein sequence ID" value="SHL94139.1"/>
    <property type="molecule type" value="Genomic_DNA"/>
</dbReference>
<evidence type="ECO:0000313" key="2">
    <source>
        <dbReference type="EMBL" id="SHL94139.1"/>
    </source>
</evidence>
<dbReference type="RefSeq" id="WP_245793832.1">
    <property type="nucleotide sequence ID" value="NZ_FRBU01000018.1"/>
</dbReference>
<reference evidence="3" key="1">
    <citation type="submission" date="2016-11" db="EMBL/GenBank/DDBJ databases">
        <authorList>
            <person name="Varghese N."/>
            <person name="Submissions S."/>
        </authorList>
    </citation>
    <scope>NUCLEOTIDE SEQUENCE [LARGE SCALE GENOMIC DNA]</scope>
    <source>
        <strain evidence="3">DSM 3661</strain>
    </source>
</reference>
<dbReference type="Proteomes" id="UP000184260">
    <property type="component" value="Unassembled WGS sequence"/>
</dbReference>
<protein>
    <recommendedName>
        <fullName evidence="4">Reverse transcriptase (RNA-dependent DNA polymerase)</fullName>
    </recommendedName>
</protein>
<dbReference type="AlphaFoldDB" id="A0A1M7ERL3"/>
<evidence type="ECO:0000313" key="3">
    <source>
        <dbReference type="Proteomes" id="UP000184260"/>
    </source>
</evidence>
<proteinExistence type="inferred from homology"/>
<sequence length="115" mass="12678">MIARVVHPYNLQKALEHVIANRGSAGVDGVKVSQLKERFPNRKPQLLDDIAKENYLSQPILGVEIPKGNGKVRLLGVPTTTDRVLQQAVSQVIAPLFETEFSSVSTRATTYCLVH</sequence>
<keyword evidence="3" id="KW-1185">Reference proteome</keyword>
<dbReference type="PANTHER" id="PTHR34047">
    <property type="entry name" value="NUCLEAR INTRON MATURASE 1, MITOCHONDRIAL-RELATED"/>
    <property type="match status" value="1"/>
</dbReference>
<gene>
    <name evidence="2" type="ORF">SAMN05443669_10182</name>
</gene>
<evidence type="ECO:0008006" key="4">
    <source>
        <dbReference type="Google" id="ProtNLM"/>
    </source>
</evidence>